<name>A0ABR4LK15_9EURO</name>
<proteinExistence type="inferred from homology"/>
<evidence type="ECO:0000256" key="2">
    <source>
        <dbReference type="SAM" id="Phobius"/>
    </source>
</evidence>
<evidence type="ECO:0000313" key="5">
    <source>
        <dbReference type="Proteomes" id="UP001610432"/>
    </source>
</evidence>
<dbReference type="PANTHER" id="PTHR12286:SF5">
    <property type="entry name" value="SACCHAROPINE DEHYDROGENASE-LIKE OXIDOREDUCTASE"/>
    <property type="match status" value="1"/>
</dbReference>
<dbReference type="SUPFAM" id="SSF51735">
    <property type="entry name" value="NAD(P)-binding Rossmann-fold domains"/>
    <property type="match status" value="1"/>
</dbReference>
<sequence>MQSGREFDIVLLGPTGYTGKLCAEHVVKNLPTNLKWALAGRSLQKIENVAQSLKKLNPDRADPEIIAVQLNTAELRSLAERTKILINAVGPYHVYSTPVVEACALCGTHYLDATGETPWVKQTVEKYHETAKSNGAIIIHSVGIESAPPDMLVWAIVKEVREKLSCHTRKVTGAVHELKSSGASGGTLSTILLCIENFSKADLLNSTQPFSLAASQPPKDIPPEPIMARILGVRTVRDLGTLTNSPTDFCDMTTVHRSSTLMPEFYGPRFYFRQFMRVRNSFVGILFRFAFLFGTSLLLLAPVRWLVRKIIYAPGSGPTEESGRNDRYEFRAIATPDQDTSKRVLGKLNFEGPMYLFTGLLMAEAAMVILENEEKVKRVSRGGIVTPAVLGQEYLDRLEKVGCHVETQMLDY</sequence>
<feature type="transmembrane region" description="Helical" evidence="2">
    <location>
        <begin position="282"/>
        <end position="307"/>
    </location>
</feature>
<comment type="caution">
    <text evidence="4">The sequence shown here is derived from an EMBL/GenBank/DDBJ whole genome shotgun (WGS) entry which is preliminary data.</text>
</comment>
<dbReference type="PANTHER" id="PTHR12286">
    <property type="entry name" value="SACCHAROPINE DEHYDROGENASE-LIKE OXIDOREDUCTASE"/>
    <property type="match status" value="1"/>
</dbReference>
<dbReference type="RefSeq" id="XP_070883443.1">
    <property type="nucleotide sequence ID" value="XM_071025737.1"/>
</dbReference>
<accession>A0ABR4LK15</accession>
<gene>
    <name evidence="4" type="ORF">BJX67DRAFT_220407</name>
</gene>
<reference evidence="4 5" key="1">
    <citation type="submission" date="2024-07" db="EMBL/GenBank/DDBJ databases">
        <title>Section-level genome sequencing and comparative genomics of Aspergillus sections Usti and Cavernicolus.</title>
        <authorList>
            <consortium name="Lawrence Berkeley National Laboratory"/>
            <person name="Nybo J.L."/>
            <person name="Vesth T.C."/>
            <person name="Theobald S."/>
            <person name="Frisvad J.C."/>
            <person name="Larsen T.O."/>
            <person name="Kjaerboelling I."/>
            <person name="Rothschild-Mancinelli K."/>
            <person name="Lyhne E.K."/>
            <person name="Kogle M.E."/>
            <person name="Barry K."/>
            <person name="Clum A."/>
            <person name="Na H."/>
            <person name="Ledsgaard L."/>
            <person name="Lin J."/>
            <person name="Lipzen A."/>
            <person name="Kuo A."/>
            <person name="Riley R."/>
            <person name="Mondo S."/>
            <person name="Labutti K."/>
            <person name="Haridas S."/>
            <person name="Pangalinan J."/>
            <person name="Salamov A.A."/>
            <person name="Simmons B.A."/>
            <person name="Magnuson J.K."/>
            <person name="Chen J."/>
            <person name="Drula E."/>
            <person name="Henrissat B."/>
            <person name="Wiebenga A."/>
            <person name="Lubbers R.J."/>
            <person name="Gomes A.C."/>
            <person name="Macurrencykelacurrency M.R."/>
            <person name="Stajich J."/>
            <person name="Grigoriev I.V."/>
            <person name="Mortensen U.H."/>
            <person name="De Vries R.P."/>
            <person name="Baker S.E."/>
            <person name="Andersen M.R."/>
        </authorList>
    </citation>
    <scope>NUCLEOTIDE SEQUENCE [LARGE SCALE GENOMIC DNA]</scope>
    <source>
        <strain evidence="4 5">CBS 449.75</strain>
    </source>
</reference>
<dbReference type="GeneID" id="98140809"/>
<keyword evidence="2" id="KW-1133">Transmembrane helix</keyword>
<evidence type="ECO:0000256" key="1">
    <source>
        <dbReference type="ARBA" id="ARBA00038048"/>
    </source>
</evidence>
<protein>
    <submittedName>
        <fullName evidence="4">Saccharopine dehydrogenase-domain-containing protein</fullName>
    </submittedName>
</protein>
<keyword evidence="2" id="KW-0472">Membrane</keyword>
<dbReference type="InterPro" id="IPR005097">
    <property type="entry name" value="Sacchrp_dh_NADP-bd"/>
</dbReference>
<dbReference type="InterPro" id="IPR051276">
    <property type="entry name" value="Saccharopine_DH-like_oxidrdct"/>
</dbReference>
<comment type="similarity">
    <text evidence="1">Belongs to the saccharopine dehydrogenase family.</text>
</comment>
<keyword evidence="2" id="KW-0812">Transmembrane</keyword>
<dbReference type="Gene3D" id="3.40.50.720">
    <property type="entry name" value="NAD(P)-binding Rossmann-like Domain"/>
    <property type="match status" value="1"/>
</dbReference>
<evidence type="ECO:0000259" key="3">
    <source>
        <dbReference type="Pfam" id="PF03435"/>
    </source>
</evidence>
<organism evidence="4 5">
    <name type="scientific">Aspergillus lucknowensis</name>
    <dbReference type="NCBI Taxonomy" id="176173"/>
    <lineage>
        <taxon>Eukaryota</taxon>
        <taxon>Fungi</taxon>
        <taxon>Dikarya</taxon>
        <taxon>Ascomycota</taxon>
        <taxon>Pezizomycotina</taxon>
        <taxon>Eurotiomycetes</taxon>
        <taxon>Eurotiomycetidae</taxon>
        <taxon>Eurotiales</taxon>
        <taxon>Aspergillaceae</taxon>
        <taxon>Aspergillus</taxon>
        <taxon>Aspergillus subgen. Nidulantes</taxon>
    </lineage>
</organism>
<dbReference type="EMBL" id="JBFXLQ010000040">
    <property type="protein sequence ID" value="KAL2864464.1"/>
    <property type="molecule type" value="Genomic_DNA"/>
</dbReference>
<dbReference type="Pfam" id="PF03435">
    <property type="entry name" value="Sacchrp_dh_NADP"/>
    <property type="match status" value="1"/>
</dbReference>
<dbReference type="Proteomes" id="UP001610432">
    <property type="component" value="Unassembled WGS sequence"/>
</dbReference>
<dbReference type="InterPro" id="IPR036291">
    <property type="entry name" value="NAD(P)-bd_dom_sf"/>
</dbReference>
<keyword evidence="5" id="KW-1185">Reference proteome</keyword>
<evidence type="ECO:0000313" key="4">
    <source>
        <dbReference type="EMBL" id="KAL2864464.1"/>
    </source>
</evidence>
<feature type="domain" description="Saccharopine dehydrogenase NADP binding" evidence="3">
    <location>
        <begin position="9"/>
        <end position="139"/>
    </location>
</feature>